<evidence type="ECO:0000313" key="8">
    <source>
        <dbReference type="Proteomes" id="UP000095651"/>
    </source>
</evidence>
<dbReference type="AlphaFoldDB" id="A0A174A7N3"/>
<dbReference type="EMBL" id="CYZE01000002">
    <property type="protein sequence ID" value="CUN83869.1"/>
    <property type="molecule type" value="Genomic_DNA"/>
</dbReference>
<evidence type="ECO:0000256" key="1">
    <source>
        <dbReference type="ARBA" id="ARBA00004442"/>
    </source>
</evidence>
<comment type="subcellular location">
    <subcellularLocation>
        <location evidence="1">Cell outer membrane</location>
    </subcellularLocation>
</comment>
<keyword evidence="6" id="KW-0732">Signal</keyword>
<evidence type="ECO:0000256" key="6">
    <source>
        <dbReference type="SAM" id="SignalP"/>
    </source>
</evidence>
<accession>A0A174A7N3</accession>
<dbReference type="Gene3D" id="1.20.1600.10">
    <property type="entry name" value="Outer membrane efflux proteins (OEP)"/>
    <property type="match status" value="2"/>
</dbReference>
<dbReference type="Proteomes" id="UP000095651">
    <property type="component" value="Unassembled WGS sequence"/>
</dbReference>
<dbReference type="GO" id="GO:0015288">
    <property type="term" value="F:porin activity"/>
    <property type="evidence" value="ECO:0007669"/>
    <property type="project" value="TreeGrafter"/>
</dbReference>
<evidence type="ECO:0000313" key="7">
    <source>
        <dbReference type="EMBL" id="CUN83869.1"/>
    </source>
</evidence>
<dbReference type="PANTHER" id="PTHR30026:SF20">
    <property type="entry name" value="OUTER MEMBRANE PROTEIN TOLC"/>
    <property type="match status" value="1"/>
</dbReference>
<reference evidence="7 8" key="1">
    <citation type="submission" date="2015-09" db="EMBL/GenBank/DDBJ databases">
        <authorList>
            <consortium name="Pathogen Informatics"/>
        </authorList>
    </citation>
    <scope>NUCLEOTIDE SEQUENCE [LARGE SCALE GENOMIC DNA]</scope>
    <source>
        <strain evidence="7 8">2789STDY5608850</strain>
    </source>
</reference>
<evidence type="ECO:0000256" key="3">
    <source>
        <dbReference type="ARBA" id="ARBA00022692"/>
    </source>
</evidence>
<dbReference type="GO" id="GO:1990281">
    <property type="term" value="C:efflux pump complex"/>
    <property type="evidence" value="ECO:0007669"/>
    <property type="project" value="TreeGrafter"/>
</dbReference>
<organism evidence="7 8">
    <name type="scientific">Hungatella hathewayi</name>
    <dbReference type="NCBI Taxonomy" id="154046"/>
    <lineage>
        <taxon>Bacteria</taxon>
        <taxon>Bacillati</taxon>
        <taxon>Bacillota</taxon>
        <taxon>Clostridia</taxon>
        <taxon>Lachnospirales</taxon>
        <taxon>Lachnospiraceae</taxon>
        <taxon>Hungatella</taxon>
    </lineage>
</organism>
<dbReference type="PANTHER" id="PTHR30026">
    <property type="entry name" value="OUTER MEMBRANE PROTEIN TOLC"/>
    <property type="match status" value="1"/>
</dbReference>
<gene>
    <name evidence="7" type="ORF">ERS852407_01229</name>
</gene>
<dbReference type="InterPro" id="IPR051906">
    <property type="entry name" value="TolC-like"/>
</dbReference>
<evidence type="ECO:0000256" key="4">
    <source>
        <dbReference type="ARBA" id="ARBA00023136"/>
    </source>
</evidence>
<keyword evidence="3" id="KW-0812">Transmembrane</keyword>
<name>A0A174A7N3_9FIRM</name>
<evidence type="ECO:0000256" key="5">
    <source>
        <dbReference type="ARBA" id="ARBA00023237"/>
    </source>
</evidence>
<dbReference type="GO" id="GO:0009279">
    <property type="term" value="C:cell outer membrane"/>
    <property type="evidence" value="ECO:0007669"/>
    <property type="project" value="UniProtKB-SubCell"/>
</dbReference>
<dbReference type="SUPFAM" id="SSF56954">
    <property type="entry name" value="Outer membrane efflux proteins (OEP)"/>
    <property type="match status" value="1"/>
</dbReference>
<dbReference type="GO" id="GO:0015562">
    <property type="term" value="F:efflux transmembrane transporter activity"/>
    <property type="evidence" value="ECO:0007669"/>
    <property type="project" value="InterPro"/>
</dbReference>
<keyword evidence="2" id="KW-1134">Transmembrane beta strand</keyword>
<proteinExistence type="predicted"/>
<protein>
    <submittedName>
        <fullName evidence="7">Outer membrane efflux protein</fullName>
    </submittedName>
</protein>
<evidence type="ECO:0000256" key="2">
    <source>
        <dbReference type="ARBA" id="ARBA00022452"/>
    </source>
</evidence>
<keyword evidence="4" id="KW-0472">Membrane</keyword>
<sequence>MKKWKQISACCLAAVLAAAAPTGTAWAGSPEFARSAEEWAKLRDNVMEYDELAGLIHEYNVTVQNNQRDYNEKKNKTSDEIAQDYRDAADAVRSSMSGDDSPQAIMQDSMAEAQALSLEQQADDNVEDSEIFKMTYDQTEATLVSNAQTNMISYHQKARDLDLKKKNRELLAATYDSVVLKMNHGMATQMEVLTAQENLQNADAAILTVESDLENTRQKLCVMLGWRYDASPEIREIPAVDLNRIQSMDPAADKAKALENNYTLRINKKKLANSSNNSKKESLQMTIDDNIQRIGSSVDSAYKNVIQSQTAYQQAAVSLEVASKNMEAAERKMQIGTLSRLDYLTQQYAYLQAQVAMEDASMALFQAVESYDWNINGLASASAGM</sequence>
<feature type="chain" id="PRO_5008017488" evidence="6">
    <location>
        <begin position="28"/>
        <end position="385"/>
    </location>
</feature>
<keyword evidence="5" id="KW-0998">Cell outer membrane</keyword>
<dbReference type="RefSeq" id="WP_055653485.1">
    <property type="nucleotide sequence ID" value="NZ_CABIXC010000002.1"/>
</dbReference>
<feature type="signal peptide" evidence="6">
    <location>
        <begin position="1"/>
        <end position="27"/>
    </location>
</feature>